<feature type="transmembrane region" description="Helical" evidence="8">
    <location>
        <begin position="12"/>
        <end position="31"/>
    </location>
</feature>
<feature type="transmembrane region" description="Helical" evidence="8">
    <location>
        <begin position="43"/>
        <end position="64"/>
    </location>
</feature>
<evidence type="ECO:0000256" key="8">
    <source>
        <dbReference type="SAM" id="Phobius"/>
    </source>
</evidence>
<feature type="domain" description="EamA" evidence="9">
    <location>
        <begin position="13"/>
        <end position="148"/>
    </location>
</feature>
<keyword evidence="11" id="KW-1185">Reference proteome</keyword>
<evidence type="ECO:0000256" key="3">
    <source>
        <dbReference type="ARBA" id="ARBA00022448"/>
    </source>
</evidence>
<keyword evidence="4" id="KW-1003">Cell membrane</keyword>
<evidence type="ECO:0000259" key="9">
    <source>
        <dbReference type="Pfam" id="PF00892"/>
    </source>
</evidence>
<evidence type="ECO:0000256" key="1">
    <source>
        <dbReference type="ARBA" id="ARBA00004651"/>
    </source>
</evidence>
<feature type="domain" description="EamA" evidence="9">
    <location>
        <begin position="157"/>
        <end position="289"/>
    </location>
</feature>
<protein>
    <submittedName>
        <fullName evidence="10">RarD protein, DMT superfamily transporter</fullName>
    </submittedName>
</protein>
<comment type="subcellular location">
    <subcellularLocation>
        <location evidence="1">Cell membrane</location>
        <topology evidence="1">Multi-pass membrane protein</topology>
    </subcellularLocation>
</comment>
<organism evidence="10 11">
    <name type="scientific">Microbacterium oleivorans</name>
    <dbReference type="NCBI Taxonomy" id="273677"/>
    <lineage>
        <taxon>Bacteria</taxon>
        <taxon>Bacillati</taxon>
        <taxon>Actinomycetota</taxon>
        <taxon>Actinomycetes</taxon>
        <taxon>Micrococcales</taxon>
        <taxon>Microbacteriaceae</taxon>
        <taxon>Microbacterium</taxon>
    </lineage>
</organism>
<dbReference type="EMBL" id="JFYO01000003">
    <property type="protein sequence ID" value="EZP29077.1"/>
    <property type="molecule type" value="Genomic_DNA"/>
</dbReference>
<feature type="transmembrane region" description="Helical" evidence="8">
    <location>
        <begin position="76"/>
        <end position="96"/>
    </location>
</feature>
<dbReference type="InterPro" id="IPR037185">
    <property type="entry name" value="EmrE-like"/>
</dbReference>
<feature type="transmembrane region" description="Helical" evidence="8">
    <location>
        <begin position="191"/>
        <end position="210"/>
    </location>
</feature>
<dbReference type="PATRIC" id="fig|273677.3.peg.908"/>
<reference evidence="10 11" key="1">
    <citation type="submission" date="2014-03" db="EMBL/GenBank/DDBJ databases">
        <title>Draft Genome Sequences of 13 Willow Endophytes.</title>
        <authorList>
            <person name="Gan H.Y."/>
            <person name="Gan H.M."/>
            <person name="Savka M.A."/>
            <person name="Hudson A.O."/>
        </authorList>
    </citation>
    <scope>NUCLEOTIDE SEQUENCE [LARGE SCALE GENOMIC DNA]</scope>
    <source>
        <strain evidence="10 11">RIT293</strain>
    </source>
</reference>
<proteinExistence type="inferred from homology"/>
<keyword evidence="7 8" id="KW-0472">Membrane</keyword>
<evidence type="ECO:0000256" key="6">
    <source>
        <dbReference type="ARBA" id="ARBA00022989"/>
    </source>
</evidence>
<gene>
    <name evidence="10" type="ORF">BW34_00926</name>
</gene>
<dbReference type="Proteomes" id="UP000024001">
    <property type="component" value="Unassembled WGS sequence"/>
</dbReference>
<dbReference type="PANTHER" id="PTHR22911:SF137">
    <property type="entry name" value="SOLUTE CARRIER FAMILY 35 MEMBER G2-RELATED"/>
    <property type="match status" value="1"/>
</dbReference>
<feature type="transmembrane region" description="Helical" evidence="8">
    <location>
        <begin position="156"/>
        <end position="171"/>
    </location>
</feature>
<dbReference type="AlphaFoldDB" id="A0A031FXT3"/>
<dbReference type="GO" id="GO:0005886">
    <property type="term" value="C:plasma membrane"/>
    <property type="evidence" value="ECO:0007669"/>
    <property type="project" value="UniProtKB-SubCell"/>
</dbReference>
<keyword evidence="6 8" id="KW-1133">Transmembrane helix</keyword>
<dbReference type="KEGG" id="moo:BWL13_02407"/>
<feature type="transmembrane region" description="Helical" evidence="8">
    <location>
        <begin position="108"/>
        <end position="125"/>
    </location>
</feature>
<feature type="transmembrane region" description="Helical" evidence="8">
    <location>
        <begin position="216"/>
        <end position="238"/>
    </location>
</feature>
<dbReference type="NCBIfam" id="TIGR00688">
    <property type="entry name" value="rarD"/>
    <property type="match status" value="1"/>
</dbReference>
<dbReference type="InterPro" id="IPR004626">
    <property type="entry name" value="RarD"/>
</dbReference>
<dbReference type="PANTHER" id="PTHR22911">
    <property type="entry name" value="ACYL-MALONYL CONDENSING ENZYME-RELATED"/>
    <property type="match status" value="1"/>
</dbReference>
<dbReference type="GeneID" id="91432767"/>
<dbReference type="SUPFAM" id="SSF103481">
    <property type="entry name" value="Multidrug resistance efflux transporter EmrE"/>
    <property type="match status" value="2"/>
</dbReference>
<evidence type="ECO:0000313" key="11">
    <source>
        <dbReference type="Proteomes" id="UP000024001"/>
    </source>
</evidence>
<accession>A0A031FXT3</accession>
<feature type="transmembrane region" description="Helical" evidence="8">
    <location>
        <begin position="132"/>
        <end position="150"/>
    </location>
</feature>
<feature type="transmembrane region" description="Helical" evidence="8">
    <location>
        <begin position="245"/>
        <end position="267"/>
    </location>
</feature>
<dbReference type="Pfam" id="PF00892">
    <property type="entry name" value="EamA"/>
    <property type="match status" value="2"/>
</dbReference>
<comment type="caution">
    <text evidence="10">The sequence shown here is derived from an EMBL/GenBank/DDBJ whole genome shotgun (WGS) entry which is preliminary data.</text>
</comment>
<dbReference type="OrthoDB" id="369870at2"/>
<keyword evidence="3" id="KW-0813">Transport</keyword>
<evidence type="ECO:0000256" key="4">
    <source>
        <dbReference type="ARBA" id="ARBA00022475"/>
    </source>
</evidence>
<evidence type="ECO:0000256" key="7">
    <source>
        <dbReference type="ARBA" id="ARBA00023136"/>
    </source>
</evidence>
<evidence type="ECO:0000256" key="2">
    <source>
        <dbReference type="ARBA" id="ARBA00007362"/>
    </source>
</evidence>
<dbReference type="eggNOG" id="COG2962">
    <property type="taxonomic scope" value="Bacteria"/>
</dbReference>
<dbReference type="RefSeq" id="WP_036309945.1">
    <property type="nucleotide sequence ID" value="NZ_CP031421.1"/>
</dbReference>
<dbReference type="InterPro" id="IPR000620">
    <property type="entry name" value="EamA_dom"/>
</dbReference>
<name>A0A031FXT3_9MICO</name>
<feature type="transmembrane region" description="Helical" evidence="8">
    <location>
        <begin position="273"/>
        <end position="295"/>
    </location>
</feature>
<sequence>MTPEQAARERSLGGIFVFSAYVLWGFLPLYFVSLAPTTPWEVVGWRILLSLVFCVALLAITRGWARMRVILRDRRLMLWTLLAGLLIYVNWQVFLIGTLSGHVVETSLGYFINPIATVLLGVIVLKERLRPAQWIAVGIAGLAVVVIIVAVGSVPWIALALAASFATYGLVKKRIGPSVDAVSGLTLESFWLIPIAVIQLIVVGATTGLTMGHEGAGHTVLLLLAGAITAIPLLFFSAGARRTSLTVVGILQFIAPVMQFLTGVLILGEPMPFERWIGFGLVWIAIAVFAVDSLVSSRRSRMRAIAVVPDPV</sequence>
<keyword evidence="5 8" id="KW-0812">Transmembrane</keyword>
<evidence type="ECO:0000256" key="5">
    <source>
        <dbReference type="ARBA" id="ARBA00022692"/>
    </source>
</evidence>
<comment type="similarity">
    <text evidence="2">Belongs to the EamA transporter family.</text>
</comment>
<evidence type="ECO:0000313" key="10">
    <source>
        <dbReference type="EMBL" id="EZP29077.1"/>
    </source>
</evidence>